<dbReference type="PRINTS" id="PR00038">
    <property type="entry name" value="HTHLUXR"/>
</dbReference>
<gene>
    <name evidence="5" type="ORF">HNR59_001297</name>
</gene>
<keyword evidence="3" id="KW-0804">Transcription</keyword>
<dbReference type="GO" id="GO:0003677">
    <property type="term" value="F:DNA binding"/>
    <property type="evidence" value="ECO:0007669"/>
    <property type="project" value="UniProtKB-KW"/>
</dbReference>
<dbReference type="InterPro" id="IPR016032">
    <property type="entry name" value="Sig_transdc_resp-reg_C-effctor"/>
</dbReference>
<feature type="domain" description="HTH luxR-type" evidence="4">
    <location>
        <begin position="211"/>
        <end position="276"/>
    </location>
</feature>
<accession>A0A7W9S0P9</accession>
<dbReference type="PANTHER" id="PTHR44688">
    <property type="entry name" value="DNA-BINDING TRANSCRIPTIONAL ACTIVATOR DEVR_DOSR"/>
    <property type="match status" value="1"/>
</dbReference>
<dbReference type="SMART" id="SM00421">
    <property type="entry name" value="HTH_LUXR"/>
    <property type="match status" value="1"/>
</dbReference>
<dbReference type="InterPro" id="IPR000792">
    <property type="entry name" value="Tscrpt_reg_LuxR_C"/>
</dbReference>
<evidence type="ECO:0000256" key="2">
    <source>
        <dbReference type="ARBA" id="ARBA00023125"/>
    </source>
</evidence>
<dbReference type="EMBL" id="JACHEU010000001">
    <property type="protein sequence ID" value="MBB6011952.1"/>
    <property type="molecule type" value="Genomic_DNA"/>
</dbReference>
<comment type="caution">
    <text evidence="5">The sequence shown here is derived from an EMBL/GenBank/DDBJ whole genome shotgun (WGS) entry which is preliminary data.</text>
</comment>
<evidence type="ECO:0000313" key="6">
    <source>
        <dbReference type="Proteomes" id="UP000533306"/>
    </source>
</evidence>
<dbReference type="AlphaFoldDB" id="A0A7W9S0P9"/>
<dbReference type="SUPFAM" id="SSF46894">
    <property type="entry name" value="C-terminal effector domain of the bipartite response regulators"/>
    <property type="match status" value="1"/>
</dbReference>
<evidence type="ECO:0000259" key="4">
    <source>
        <dbReference type="PROSITE" id="PS50043"/>
    </source>
</evidence>
<dbReference type="GO" id="GO:0006355">
    <property type="term" value="P:regulation of DNA-templated transcription"/>
    <property type="evidence" value="ECO:0007669"/>
    <property type="project" value="InterPro"/>
</dbReference>
<dbReference type="InterPro" id="IPR036388">
    <property type="entry name" value="WH-like_DNA-bd_sf"/>
</dbReference>
<name>A0A7W9S0P9_9HYPH</name>
<sequence length="287" mass="32348">MDLHSDSGAVAVFSARLARALDRCDRADAPQLLFEAIRSIVPFEFVMSVAYRREGPPDHIGDTFDDPTTRRAMDLYLDGTYILNPVYNAYLAGLKAGVYRLRDLAPDNYFSSDHYSRFKVRQYSDEELGYRTWGWPAGREEVVIAIELPEAELGEISLYRLASRGGFSDQDCAVLSAVEPLVGSVFRAIWRHRPRPARNERRISPLDHLLVDFGKGTLSPRECEVAHMILKGHSGDSIARNLGISITTVKTHRQNLYAKLGLATQQELFSLFIRSLQEKDVLAGDRM</sequence>
<dbReference type="CDD" id="cd06170">
    <property type="entry name" value="LuxR_C_like"/>
    <property type="match status" value="1"/>
</dbReference>
<evidence type="ECO:0000256" key="3">
    <source>
        <dbReference type="ARBA" id="ARBA00023163"/>
    </source>
</evidence>
<proteinExistence type="predicted"/>
<evidence type="ECO:0000256" key="1">
    <source>
        <dbReference type="ARBA" id="ARBA00023015"/>
    </source>
</evidence>
<dbReference type="Pfam" id="PF00196">
    <property type="entry name" value="GerE"/>
    <property type="match status" value="1"/>
</dbReference>
<dbReference type="PANTHER" id="PTHR44688:SF16">
    <property type="entry name" value="DNA-BINDING TRANSCRIPTIONAL ACTIVATOR DEVR_DOSR"/>
    <property type="match status" value="1"/>
</dbReference>
<keyword evidence="2 5" id="KW-0238">DNA-binding</keyword>
<dbReference type="RefSeq" id="WP_183827563.1">
    <property type="nucleotide sequence ID" value="NZ_JACHEU010000001.1"/>
</dbReference>
<evidence type="ECO:0000313" key="5">
    <source>
        <dbReference type="EMBL" id="MBB6011952.1"/>
    </source>
</evidence>
<keyword evidence="1" id="KW-0805">Transcription regulation</keyword>
<dbReference type="PROSITE" id="PS50043">
    <property type="entry name" value="HTH_LUXR_2"/>
    <property type="match status" value="1"/>
</dbReference>
<reference evidence="5 6" key="1">
    <citation type="submission" date="2020-08" db="EMBL/GenBank/DDBJ databases">
        <title>Genomic Encyclopedia of Type Strains, Phase IV (KMG-IV): sequencing the most valuable type-strain genomes for metagenomic binning, comparative biology and taxonomic classification.</title>
        <authorList>
            <person name="Goeker M."/>
        </authorList>
    </citation>
    <scope>NUCLEOTIDE SEQUENCE [LARGE SCALE GENOMIC DNA]</scope>
    <source>
        <strain evidence="5 6">DSM 11099</strain>
    </source>
</reference>
<keyword evidence="6" id="KW-1185">Reference proteome</keyword>
<organism evidence="5 6">
    <name type="scientific">Aquamicrobium lusatiense</name>
    <dbReference type="NCBI Taxonomy" id="89772"/>
    <lineage>
        <taxon>Bacteria</taxon>
        <taxon>Pseudomonadati</taxon>
        <taxon>Pseudomonadota</taxon>
        <taxon>Alphaproteobacteria</taxon>
        <taxon>Hyphomicrobiales</taxon>
        <taxon>Phyllobacteriaceae</taxon>
        <taxon>Aquamicrobium</taxon>
    </lineage>
</organism>
<protein>
    <submittedName>
        <fullName evidence="5">DNA-binding CsgD family transcriptional regulator</fullName>
    </submittedName>
</protein>
<dbReference type="Proteomes" id="UP000533306">
    <property type="component" value="Unassembled WGS sequence"/>
</dbReference>
<dbReference type="Gene3D" id="1.10.10.10">
    <property type="entry name" value="Winged helix-like DNA-binding domain superfamily/Winged helix DNA-binding domain"/>
    <property type="match status" value="1"/>
</dbReference>